<dbReference type="Proteomes" id="UP001202961">
    <property type="component" value="Unassembled WGS sequence"/>
</dbReference>
<evidence type="ECO:0000313" key="4">
    <source>
        <dbReference type="Proteomes" id="UP001202961"/>
    </source>
</evidence>
<feature type="transmembrane region" description="Helical" evidence="1">
    <location>
        <begin position="514"/>
        <end position="534"/>
    </location>
</feature>
<dbReference type="Pfam" id="PF04205">
    <property type="entry name" value="FMN_bind"/>
    <property type="match status" value="2"/>
</dbReference>
<name>A0ABT0U7K4_9BACT</name>
<dbReference type="InterPro" id="IPR017896">
    <property type="entry name" value="4Fe4S_Fe-S-bd"/>
</dbReference>
<dbReference type="EMBL" id="JAMQBK010000046">
    <property type="protein sequence ID" value="MCM2372398.1"/>
    <property type="molecule type" value="Genomic_DNA"/>
</dbReference>
<protein>
    <submittedName>
        <fullName evidence="3">FMN-binding protein</fullName>
    </submittedName>
</protein>
<feature type="transmembrane region" description="Helical" evidence="1">
    <location>
        <begin position="373"/>
        <end position="392"/>
    </location>
</feature>
<accession>A0ABT0U7K4</accession>
<feature type="domain" description="FMN-binding" evidence="2">
    <location>
        <begin position="192"/>
        <end position="279"/>
    </location>
</feature>
<comment type="caution">
    <text evidence="3">The sequence shown here is derived from an EMBL/GenBank/DDBJ whole genome shotgun (WGS) entry which is preliminary data.</text>
</comment>
<gene>
    <name evidence="3" type="ORF">NB063_17455</name>
</gene>
<keyword evidence="1" id="KW-1133">Transmembrane helix</keyword>
<proteinExistence type="predicted"/>
<dbReference type="RefSeq" id="WP_250930032.1">
    <property type="nucleotide sequence ID" value="NZ_JAMQBK010000046.1"/>
</dbReference>
<dbReference type="Pfam" id="PF12801">
    <property type="entry name" value="Fer4_5"/>
    <property type="match status" value="2"/>
</dbReference>
<feature type="transmembrane region" description="Helical" evidence="1">
    <location>
        <begin position="341"/>
        <end position="367"/>
    </location>
</feature>
<dbReference type="InterPro" id="IPR007329">
    <property type="entry name" value="FMN-bd"/>
</dbReference>
<organism evidence="3 4">
    <name type="scientific">Aporhodopirellula aestuarii</name>
    <dbReference type="NCBI Taxonomy" id="2950107"/>
    <lineage>
        <taxon>Bacteria</taxon>
        <taxon>Pseudomonadati</taxon>
        <taxon>Planctomycetota</taxon>
        <taxon>Planctomycetia</taxon>
        <taxon>Pirellulales</taxon>
        <taxon>Pirellulaceae</taxon>
        <taxon>Aporhodopirellula</taxon>
    </lineage>
</organism>
<feature type="transmembrane region" description="Helical" evidence="1">
    <location>
        <begin position="317"/>
        <end position="334"/>
    </location>
</feature>
<evidence type="ECO:0000259" key="2">
    <source>
        <dbReference type="SMART" id="SM00900"/>
    </source>
</evidence>
<feature type="transmembrane region" description="Helical" evidence="1">
    <location>
        <begin position="432"/>
        <end position="451"/>
    </location>
</feature>
<reference evidence="3 4" key="1">
    <citation type="journal article" date="2022" name="Syst. Appl. Microbiol.">
        <title>Rhodopirellula aestuarii sp. nov., a novel member of the genus Rhodopirellula isolated from brackish sediments collected in the Tagus River estuary, Portugal.</title>
        <authorList>
            <person name="Vitorino I.R."/>
            <person name="Klimek D."/>
            <person name="Calusinska M."/>
            <person name="Lobo-da-Cunha A."/>
            <person name="Vasconcelos V."/>
            <person name="Lage O.M."/>
        </authorList>
    </citation>
    <scope>NUCLEOTIDE SEQUENCE [LARGE SCALE GENOMIC DNA]</scope>
    <source>
        <strain evidence="3 4">ICT_H3.1</strain>
    </source>
</reference>
<keyword evidence="4" id="KW-1185">Reference proteome</keyword>
<sequence>MDAVLQLITSASSLDEKPNENGMWAVQVRDDDQPRWVARTMPNAAGSRGYRGPTEALLVMDENDVITAVGVLHSHDTDEHVTAVEADAKFLSQFVGLTWNAVDQKGNTPQVDGVSGATLTSLAMAEGIFARLGKSSSGSLLFDQPLQPDEFDAELPPEDFEAADPVAVVRDETGTLQYVVIRSGPFSDDVIGYQGPTELLISVDPTGTVQELRIRKSLDNEPYVDYVRDEASFWNTFRGKTLGELAHWDPVADGVEGVSGATMTSLAIADSMPKIAKEIESLGGLDRWTQPPPAPWSWESIAGVVSKIRVTSRDVCVIGMLGLLWLLTAAGVMRRRRLRTAWLMLVVITIGLWTGNLISLSLIMGWASSGVCWYLAVGLLALLATALAMPPLTRGNPYCNHLCPHGAIQQLVRPPAKSRRHLSLSASWSRRLSYLAPMTLAIAYLVLLWRPESDVSGLEPFHAYLWPMAAVSSVVLCVATLLVSLRVPMVYCRLGCPTGFLLGYLRRTSASHRIGRFDIGLVLLLTISLIKVWWL</sequence>
<feature type="domain" description="FMN-binding" evidence="2">
    <location>
        <begin position="49"/>
        <end position="135"/>
    </location>
</feature>
<evidence type="ECO:0000256" key="1">
    <source>
        <dbReference type="SAM" id="Phobius"/>
    </source>
</evidence>
<keyword evidence="1" id="KW-0472">Membrane</keyword>
<dbReference type="SMART" id="SM00900">
    <property type="entry name" value="FMN_bind"/>
    <property type="match status" value="2"/>
</dbReference>
<evidence type="ECO:0000313" key="3">
    <source>
        <dbReference type="EMBL" id="MCM2372398.1"/>
    </source>
</evidence>
<keyword evidence="1" id="KW-0812">Transmembrane</keyword>
<feature type="transmembrane region" description="Helical" evidence="1">
    <location>
        <begin position="463"/>
        <end position="485"/>
    </location>
</feature>